<dbReference type="PROSITE" id="PS50048">
    <property type="entry name" value="ZN2_CY6_FUNGAL_2"/>
    <property type="match status" value="1"/>
</dbReference>
<dbReference type="GO" id="GO:0008270">
    <property type="term" value="F:zinc ion binding"/>
    <property type="evidence" value="ECO:0007669"/>
    <property type="project" value="InterPro"/>
</dbReference>
<dbReference type="CDD" id="cd00067">
    <property type="entry name" value="GAL4"/>
    <property type="match status" value="1"/>
</dbReference>
<evidence type="ECO:0000256" key="6">
    <source>
        <dbReference type="ARBA" id="ARBA00023163"/>
    </source>
</evidence>
<evidence type="ECO:0000256" key="1">
    <source>
        <dbReference type="ARBA" id="ARBA00004123"/>
    </source>
</evidence>
<dbReference type="Pfam" id="PF00172">
    <property type="entry name" value="Zn_clus"/>
    <property type="match status" value="1"/>
</dbReference>
<keyword evidence="7" id="KW-0539">Nucleus</keyword>
<name>A0A2C5Y0L1_9HYPO</name>
<dbReference type="SMART" id="SM00066">
    <property type="entry name" value="GAL4"/>
    <property type="match status" value="1"/>
</dbReference>
<dbReference type="PANTHER" id="PTHR31313:SF4">
    <property type="entry name" value="CONIDIAL DEVELOPMENT PROTEIN FLUFFY"/>
    <property type="match status" value="1"/>
</dbReference>
<evidence type="ECO:0000256" key="5">
    <source>
        <dbReference type="ARBA" id="ARBA00023125"/>
    </source>
</evidence>
<reference evidence="9 10" key="1">
    <citation type="submission" date="2017-06" db="EMBL/GenBank/DDBJ databases">
        <title>Ant-infecting Ophiocordyceps genomes reveal a high diversity of potential behavioral manipulation genes and a possible major role for enterotoxins.</title>
        <authorList>
            <person name="De Bekker C."/>
            <person name="Evans H.C."/>
            <person name="Brachmann A."/>
            <person name="Hughes D.P."/>
        </authorList>
    </citation>
    <scope>NUCLEOTIDE SEQUENCE [LARGE SCALE GENOMIC DNA]</scope>
    <source>
        <strain evidence="9 10">Map64</strain>
    </source>
</reference>
<protein>
    <recommendedName>
        <fullName evidence="8">Zn(2)-C6 fungal-type domain-containing protein</fullName>
    </recommendedName>
</protein>
<comment type="caution">
    <text evidence="9">The sequence shown here is derived from an EMBL/GenBank/DDBJ whole genome shotgun (WGS) entry which is preliminary data.</text>
</comment>
<dbReference type="InterPro" id="IPR001138">
    <property type="entry name" value="Zn2Cys6_DnaBD"/>
</dbReference>
<keyword evidence="5" id="KW-0238">DNA-binding</keyword>
<evidence type="ECO:0000256" key="3">
    <source>
        <dbReference type="ARBA" id="ARBA00022833"/>
    </source>
</evidence>
<dbReference type="EMBL" id="NJET01000130">
    <property type="protein sequence ID" value="PHH60752.1"/>
    <property type="molecule type" value="Genomic_DNA"/>
</dbReference>
<comment type="subcellular location">
    <subcellularLocation>
        <location evidence="1">Nucleus</location>
    </subcellularLocation>
</comment>
<feature type="domain" description="Zn(2)-C6 fungal-type" evidence="8">
    <location>
        <begin position="10"/>
        <end position="39"/>
    </location>
</feature>
<dbReference type="InterPro" id="IPR051615">
    <property type="entry name" value="Transcr_Regulatory_Elem"/>
</dbReference>
<dbReference type="Gene3D" id="4.10.240.10">
    <property type="entry name" value="Zn(2)-C6 fungal-type DNA-binding domain"/>
    <property type="match status" value="1"/>
</dbReference>
<proteinExistence type="predicted"/>
<accession>A0A2C5Y0L1</accession>
<dbReference type="SUPFAM" id="SSF57701">
    <property type="entry name" value="Zn2/Cys6 DNA-binding domain"/>
    <property type="match status" value="1"/>
</dbReference>
<gene>
    <name evidence="9" type="ORF">CDD81_1290</name>
</gene>
<dbReference type="AlphaFoldDB" id="A0A2C5Y0L1"/>
<dbReference type="PANTHER" id="PTHR31313">
    <property type="entry name" value="TY1 ENHANCER ACTIVATOR"/>
    <property type="match status" value="1"/>
</dbReference>
<evidence type="ECO:0000256" key="4">
    <source>
        <dbReference type="ARBA" id="ARBA00023015"/>
    </source>
</evidence>
<dbReference type="PROSITE" id="PS00463">
    <property type="entry name" value="ZN2_CY6_FUNGAL_1"/>
    <property type="match status" value="1"/>
</dbReference>
<evidence type="ECO:0000256" key="7">
    <source>
        <dbReference type="ARBA" id="ARBA00023242"/>
    </source>
</evidence>
<keyword evidence="4" id="KW-0805">Transcription regulation</keyword>
<dbReference type="InterPro" id="IPR036864">
    <property type="entry name" value="Zn2-C6_fun-type_DNA-bd_sf"/>
</dbReference>
<dbReference type="OrthoDB" id="4925511at2759"/>
<keyword evidence="6" id="KW-0804">Transcription</keyword>
<sequence>MPRRMQIRVACTRCRKKRAKCDGREPCRRCGDAHEECTYDRSRRESKGDLRAEIRRLKLVNEENNRLLLAIASLKDTALCQSALAELLKGTTPRHSILQQLCRLSIGATPPGASQPCLDSARASTSPPCYLGSSSSSIAYPGYDDDASESEFSSLSPTLTSPSLVPLAPLSRPDDDVDIDRWTTSGLTIASVQHHFDSLSAWDQLPFCLLNRDLFLWAYHEDSHLYCSSALVNALLALATLVVREQAVDHGPSRELSCAFFTEAQSILKSTTAEPTLPDIQALGIMSLYKMSDGCGPEAQRLAHDFKCQIQDLCCSEHNLDDLGSEYVLASTVTRYGAISLSRLLELLTGGLGGLHFGTSAKPCFDEPNTPPKVCQTHNCQDHLQFYQNLASETATSHLHYLEEVPAKMFQLTEWVHKLLAAVYTPSIHVASDDVLAAYQKFLGWYDDLFTIASAAASDKPFVVFVHMYYQFCLLCLFWPFVNCNKLAGTIVQPREICLQAAQAIADLNESYRGSFGEERVPALVPYIVKASGFAIVALGKGAGVKVET</sequence>
<keyword evidence="2" id="KW-0479">Metal-binding</keyword>
<evidence type="ECO:0000259" key="8">
    <source>
        <dbReference type="PROSITE" id="PS50048"/>
    </source>
</evidence>
<evidence type="ECO:0000256" key="2">
    <source>
        <dbReference type="ARBA" id="ARBA00022723"/>
    </source>
</evidence>
<keyword evidence="10" id="KW-1185">Reference proteome</keyword>
<dbReference type="Proteomes" id="UP000226192">
    <property type="component" value="Unassembled WGS sequence"/>
</dbReference>
<organism evidence="9 10">
    <name type="scientific">Ophiocordyceps australis</name>
    <dbReference type="NCBI Taxonomy" id="1399860"/>
    <lineage>
        <taxon>Eukaryota</taxon>
        <taxon>Fungi</taxon>
        <taxon>Dikarya</taxon>
        <taxon>Ascomycota</taxon>
        <taxon>Pezizomycotina</taxon>
        <taxon>Sordariomycetes</taxon>
        <taxon>Hypocreomycetidae</taxon>
        <taxon>Hypocreales</taxon>
        <taxon>Ophiocordycipitaceae</taxon>
        <taxon>Ophiocordyceps</taxon>
    </lineage>
</organism>
<dbReference type="STRING" id="1399860.A0A2C5Y0L1"/>
<dbReference type="GO" id="GO:0000981">
    <property type="term" value="F:DNA-binding transcription factor activity, RNA polymerase II-specific"/>
    <property type="evidence" value="ECO:0007669"/>
    <property type="project" value="InterPro"/>
</dbReference>
<dbReference type="GO" id="GO:0003677">
    <property type="term" value="F:DNA binding"/>
    <property type="evidence" value="ECO:0007669"/>
    <property type="project" value="UniProtKB-KW"/>
</dbReference>
<keyword evidence="3" id="KW-0862">Zinc</keyword>
<evidence type="ECO:0000313" key="9">
    <source>
        <dbReference type="EMBL" id="PHH60752.1"/>
    </source>
</evidence>
<dbReference type="CDD" id="cd12148">
    <property type="entry name" value="fungal_TF_MHR"/>
    <property type="match status" value="1"/>
</dbReference>
<dbReference type="GO" id="GO:0005634">
    <property type="term" value="C:nucleus"/>
    <property type="evidence" value="ECO:0007669"/>
    <property type="project" value="UniProtKB-SubCell"/>
</dbReference>
<evidence type="ECO:0000313" key="10">
    <source>
        <dbReference type="Proteomes" id="UP000226192"/>
    </source>
</evidence>